<organism evidence="1 2">
    <name type="scientific">Streptomyces litmocidini</name>
    <dbReference type="NCBI Taxonomy" id="67318"/>
    <lineage>
        <taxon>Bacteria</taxon>
        <taxon>Bacillati</taxon>
        <taxon>Actinomycetota</taxon>
        <taxon>Actinomycetes</taxon>
        <taxon>Kitasatosporales</taxon>
        <taxon>Streptomycetaceae</taxon>
        <taxon>Streptomyces</taxon>
    </lineage>
</organism>
<gene>
    <name evidence="1" type="ORF">ACH407_28670</name>
</gene>
<reference evidence="1 2" key="1">
    <citation type="submission" date="2024-10" db="EMBL/GenBank/DDBJ databases">
        <title>The Natural Products Discovery Center: Release of the First 8490 Sequenced Strains for Exploring Actinobacteria Biosynthetic Diversity.</title>
        <authorList>
            <person name="Kalkreuter E."/>
            <person name="Kautsar S.A."/>
            <person name="Yang D."/>
            <person name="Bader C.D."/>
            <person name="Teijaro C.N."/>
            <person name="Fluegel L."/>
            <person name="Davis C.M."/>
            <person name="Simpson J.R."/>
            <person name="Lauterbach L."/>
            <person name="Steele A.D."/>
            <person name="Gui C."/>
            <person name="Meng S."/>
            <person name="Li G."/>
            <person name="Viehrig K."/>
            <person name="Ye F."/>
            <person name="Su P."/>
            <person name="Kiefer A.F."/>
            <person name="Nichols A."/>
            <person name="Cepeda A.J."/>
            <person name="Yan W."/>
            <person name="Fan B."/>
            <person name="Jiang Y."/>
            <person name="Adhikari A."/>
            <person name="Zheng C.-J."/>
            <person name="Schuster L."/>
            <person name="Cowan T.M."/>
            <person name="Smanski M.J."/>
            <person name="Chevrette M.G."/>
            <person name="De Carvalho L.P.S."/>
            <person name="Shen B."/>
        </authorList>
    </citation>
    <scope>NUCLEOTIDE SEQUENCE [LARGE SCALE GENOMIC DNA]</scope>
    <source>
        <strain evidence="1 2">NPDC020602</strain>
    </source>
</reference>
<comment type="caution">
    <text evidence="1">The sequence shown here is derived from an EMBL/GenBank/DDBJ whole genome shotgun (WGS) entry which is preliminary data.</text>
</comment>
<protein>
    <submittedName>
        <fullName evidence="1">Uncharacterized protein</fullName>
    </submittedName>
</protein>
<sequence>MPNPVNGVDVTRLCTGAVQWLLITRSGTPDLSVLGRRCVLFSLSPALIGRDRDAVIVGLILPCDSGAVGGHVNRIEMLERQLFGSAGFALPRDRVLLARRGHAAFHGRNGWRCP</sequence>
<evidence type="ECO:0000313" key="2">
    <source>
        <dbReference type="Proteomes" id="UP001611339"/>
    </source>
</evidence>
<proteinExistence type="predicted"/>
<dbReference type="RefSeq" id="WP_398711897.1">
    <property type="nucleotide sequence ID" value="NZ_JBIRUI010000015.1"/>
</dbReference>
<name>A0ABW7UCZ9_9ACTN</name>
<keyword evidence="2" id="KW-1185">Reference proteome</keyword>
<dbReference type="EMBL" id="JBIRUI010000015">
    <property type="protein sequence ID" value="MFI1717527.1"/>
    <property type="molecule type" value="Genomic_DNA"/>
</dbReference>
<dbReference type="Proteomes" id="UP001611339">
    <property type="component" value="Unassembled WGS sequence"/>
</dbReference>
<accession>A0ABW7UCZ9</accession>
<evidence type="ECO:0000313" key="1">
    <source>
        <dbReference type="EMBL" id="MFI1717527.1"/>
    </source>
</evidence>